<accession>A0AAV4QUC2</accession>
<gene>
    <name evidence="2" type="ORF">CEXT_86831</name>
</gene>
<evidence type="ECO:0000313" key="3">
    <source>
        <dbReference type="Proteomes" id="UP001054945"/>
    </source>
</evidence>
<proteinExistence type="predicted"/>
<organism evidence="2 3">
    <name type="scientific">Caerostris extrusa</name>
    <name type="common">Bark spider</name>
    <name type="synonym">Caerostris bankana</name>
    <dbReference type="NCBI Taxonomy" id="172846"/>
    <lineage>
        <taxon>Eukaryota</taxon>
        <taxon>Metazoa</taxon>
        <taxon>Ecdysozoa</taxon>
        <taxon>Arthropoda</taxon>
        <taxon>Chelicerata</taxon>
        <taxon>Arachnida</taxon>
        <taxon>Araneae</taxon>
        <taxon>Araneomorphae</taxon>
        <taxon>Entelegynae</taxon>
        <taxon>Araneoidea</taxon>
        <taxon>Araneidae</taxon>
        <taxon>Caerostris</taxon>
    </lineage>
</organism>
<dbReference type="Proteomes" id="UP001054945">
    <property type="component" value="Unassembled WGS sequence"/>
</dbReference>
<name>A0AAV4QUC2_CAEEX</name>
<feature type="region of interest" description="Disordered" evidence="1">
    <location>
        <begin position="1"/>
        <end position="23"/>
    </location>
</feature>
<keyword evidence="3" id="KW-1185">Reference proteome</keyword>
<evidence type="ECO:0000313" key="2">
    <source>
        <dbReference type="EMBL" id="GIY11705.1"/>
    </source>
</evidence>
<dbReference type="EMBL" id="BPLR01006684">
    <property type="protein sequence ID" value="GIY11705.1"/>
    <property type="molecule type" value="Genomic_DNA"/>
</dbReference>
<comment type="caution">
    <text evidence="2">The sequence shown here is derived from an EMBL/GenBank/DDBJ whole genome shotgun (WGS) entry which is preliminary data.</text>
</comment>
<reference evidence="2 3" key="1">
    <citation type="submission" date="2021-06" db="EMBL/GenBank/DDBJ databases">
        <title>Caerostris extrusa draft genome.</title>
        <authorList>
            <person name="Kono N."/>
            <person name="Arakawa K."/>
        </authorList>
    </citation>
    <scope>NUCLEOTIDE SEQUENCE [LARGE SCALE GENOMIC DNA]</scope>
</reference>
<dbReference type="AlphaFoldDB" id="A0AAV4QUC2"/>
<sequence>MWRLKIKSAEDRGGPHYSSVSGLSTRSWQNSFCINEKAMSRSSFRGVIFDLCDPELPFSRRPLWPLSPRTGLVVKVWW</sequence>
<evidence type="ECO:0000256" key="1">
    <source>
        <dbReference type="SAM" id="MobiDB-lite"/>
    </source>
</evidence>
<protein>
    <submittedName>
        <fullName evidence="2">Uncharacterized protein</fullName>
    </submittedName>
</protein>